<feature type="coiled-coil region" evidence="1">
    <location>
        <begin position="104"/>
        <end position="131"/>
    </location>
</feature>
<accession>A0A5D0WU99</accession>
<keyword evidence="2" id="KW-0812">Transmembrane</keyword>
<comment type="caution">
    <text evidence="3">The sequence shown here is derived from an EMBL/GenBank/DDBJ whole genome shotgun (WGS) entry which is preliminary data.</text>
</comment>
<keyword evidence="1" id="KW-0175">Coiled coil</keyword>
<sequence>MTVKIKEILEEQKGSSLAFVIIIGVIIMIMVVSLLSVANSDFTFTQQTVESRQAYIDAKSVIEFGKIEINYRMSVLREKNLQLKGLYNDYEFEKAKENPDATKLEALSDEIKKLEEDILQLEDNLKNRFDIYGDKSNVAETLTDSDPDPTESTIVCIGELSVTKEEGYNYSFEIETQELRRKLDYQAEFTYRPLTVSAEAGGGTPGVIQGKPSGNWNDSFFHITGQGVQMNTSGYGNIKKSGSVLNADFSANNANIDVNKGFAWENNTKLILTANNICITDPLPMTGVVGSQFHFKALGTPAMPATKKTPATKQIPGQIRFEKNYSQVNRTRNSLIADNIVFMGDLVIDQNSYLEINCTNLWVAGNIIIRTDVPAAPSFINRITAQNIIVGGEAPNNKSITVINPERVVWTCDNFYLNGRITNEYSTGGSSISNPIIIGKPGVPVYDQDRYQ</sequence>
<gene>
    <name evidence="3" type="ORF">FXB42_03720</name>
</gene>
<organism evidence="3 4">
    <name type="scientific">Acetobacterium wieringae</name>
    <dbReference type="NCBI Taxonomy" id="52694"/>
    <lineage>
        <taxon>Bacteria</taxon>
        <taxon>Bacillati</taxon>
        <taxon>Bacillota</taxon>
        <taxon>Clostridia</taxon>
        <taxon>Eubacteriales</taxon>
        <taxon>Eubacteriaceae</taxon>
        <taxon>Acetobacterium</taxon>
    </lineage>
</organism>
<proteinExistence type="predicted"/>
<evidence type="ECO:0000256" key="1">
    <source>
        <dbReference type="SAM" id="Coils"/>
    </source>
</evidence>
<evidence type="ECO:0000256" key="2">
    <source>
        <dbReference type="SAM" id="Phobius"/>
    </source>
</evidence>
<dbReference type="RefSeq" id="WP_148636780.1">
    <property type="nucleotide sequence ID" value="NZ_VSLA01000004.1"/>
</dbReference>
<name>A0A5D0WU99_9FIRM</name>
<protein>
    <submittedName>
        <fullName evidence="3">Uncharacterized protein</fullName>
    </submittedName>
</protein>
<evidence type="ECO:0000313" key="4">
    <source>
        <dbReference type="Proteomes" id="UP000322619"/>
    </source>
</evidence>
<dbReference type="Proteomes" id="UP000322619">
    <property type="component" value="Unassembled WGS sequence"/>
</dbReference>
<feature type="transmembrane region" description="Helical" evidence="2">
    <location>
        <begin position="16"/>
        <end position="38"/>
    </location>
</feature>
<dbReference type="AlphaFoldDB" id="A0A5D0WU99"/>
<evidence type="ECO:0000313" key="3">
    <source>
        <dbReference type="EMBL" id="TYC87566.1"/>
    </source>
</evidence>
<dbReference type="EMBL" id="VSLA01000004">
    <property type="protein sequence ID" value="TYC87566.1"/>
    <property type="molecule type" value="Genomic_DNA"/>
</dbReference>
<keyword evidence="2" id="KW-1133">Transmembrane helix</keyword>
<keyword evidence="2" id="KW-0472">Membrane</keyword>
<reference evidence="3 4" key="1">
    <citation type="submission" date="2019-08" db="EMBL/GenBank/DDBJ databases">
        <title>Isolation and enrichment of carboxydotrophic bacteria from anaerobic sludge for the production of bio-based chemicals from syngas.</title>
        <authorList>
            <person name="Antares A.L."/>
            <person name="Moreira J."/>
            <person name="Diender M."/>
            <person name="Parshina S.N."/>
            <person name="Stams A.J.M."/>
            <person name="Alves M."/>
            <person name="Alves J.I."/>
            <person name="Sousa D.Z."/>
        </authorList>
    </citation>
    <scope>NUCLEOTIDE SEQUENCE [LARGE SCALE GENOMIC DNA]</scope>
    <source>
        <strain evidence="3 4">JM</strain>
    </source>
</reference>